<evidence type="ECO:0000256" key="6">
    <source>
        <dbReference type="SAM" id="Phobius"/>
    </source>
</evidence>
<dbReference type="Proteomes" id="UP000190831">
    <property type="component" value="Chromosome D"/>
</dbReference>
<dbReference type="Pfam" id="PF09463">
    <property type="entry name" value="Opy2"/>
    <property type="match status" value="1"/>
</dbReference>
<feature type="transmembrane region" description="Helical" evidence="6">
    <location>
        <begin position="106"/>
        <end position="130"/>
    </location>
</feature>
<gene>
    <name evidence="8" type="ORF">LAFE_0D09296G</name>
</gene>
<feature type="compositionally biased region" description="Acidic residues" evidence="5">
    <location>
        <begin position="372"/>
        <end position="388"/>
    </location>
</feature>
<evidence type="ECO:0000313" key="9">
    <source>
        <dbReference type="Proteomes" id="UP000190831"/>
    </source>
</evidence>
<dbReference type="GO" id="GO:0071944">
    <property type="term" value="C:cell periphery"/>
    <property type="evidence" value="ECO:0007669"/>
    <property type="project" value="UniProtKB-ARBA"/>
</dbReference>
<keyword evidence="4 6" id="KW-0472">Membrane</keyword>
<evidence type="ECO:0000259" key="7">
    <source>
        <dbReference type="Pfam" id="PF09463"/>
    </source>
</evidence>
<feature type="region of interest" description="Disordered" evidence="5">
    <location>
        <begin position="258"/>
        <end position="425"/>
    </location>
</feature>
<dbReference type="OrthoDB" id="2402916at2759"/>
<proteinExistence type="predicted"/>
<evidence type="ECO:0000256" key="1">
    <source>
        <dbReference type="ARBA" id="ARBA00004167"/>
    </source>
</evidence>
<sequence length="425" mass="44395">MSTSSQLSSFDSSSVVSTVTGSSSHEASATTTSSNSATTSAGSGCVTCTGDVACPVCDDDEYCVLTLLTCSECPRTYCAKKSSSALQSNSSSTTSGSSSHSSSAKVGGIVGGVVGGVAALAIALLLYLYLKYWSKGKRRTRNLLVAHEEYGDTSDVDPSATPSDKPHTQGSQPMLEPRNRSSAATAVTKASNILPIAYIPGVTAGKRGLAKPHPPLPKHLLRSGDTRSHITLGSSILGDDDDDDEGDNAAIGAAAAAARNISSTSTPSLSEKQSPVGADDALTTAIRARPRLVQISEEEDGAEDDDESPVEKEEPSEKEHTVTTLHLHTSDDDEHSLTLGSYPATEPQQSVRANQDNSDDADNERDLQNSGDADDDGDDDGDDDDDDGSFILDVEVPESLRHLANNSHPPANEGSGSPFEDRFYI</sequence>
<feature type="compositionally biased region" description="Basic and acidic residues" evidence="5">
    <location>
        <begin position="309"/>
        <end position="321"/>
    </location>
</feature>
<dbReference type="EMBL" id="LT598492">
    <property type="protein sequence ID" value="SCW01289.1"/>
    <property type="molecule type" value="Genomic_DNA"/>
</dbReference>
<reference evidence="8 9" key="1">
    <citation type="submission" date="2016-03" db="EMBL/GenBank/DDBJ databases">
        <authorList>
            <person name="Devillers H."/>
        </authorList>
    </citation>
    <scope>NUCLEOTIDE SEQUENCE [LARGE SCALE GENOMIC DNA]</scope>
    <source>
        <strain evidence="8">CBS 6772</strain>
    </source>
</reference>
<dbReference type="PANTHER" id="PTHR15549">
    <property type="entry name" value="PAIRED IMMUNOGLOBULIN-LIKE TYPE 2 RECEPTOR"/>
    <property type="match status" value="1"/>
</dbReference>
<dbReference type="STRING" id="4955.A0A1G4MBZ0"/>
<protein>
    <submittedName>
        <fullName evidence="8">LAFE_0D09296g1_1</fullName>
    </submittedName>
</protein>
<feature type="compositionally biased region" description="Polar residues" evidence="5">
    <location>
        <begin position="260"/>
        <end position="273"/>
    </location>
</feature>
<accession>A0A1G4MBZ0</accession>
<evidence type="ECO:0000313" key="8">
    <source>
        <dbReference type="EMBL" id="SCW01289.1"/>
    </source>
</evidence>
<keyword evidence="9" id="KW-1185">Reference proteome</keyword>
<dbReference type="InterPro" id="IPR051694">
    <property type="entry name" value="Immunoregulatory_rcpt-like"/>
</dbReference>
<feature type="domain" description="Membrane anchor Opy2 N-terminal" evidence="7">
    <location>
        <begin position="45"/>
        <end position="78"/>
    </location>
</feature>
<dbReference type="OMA" id="SCPKYYC"/>
<keyword evidence="2 6" id="KW-0812">Transmembrane</keyword>
<feature type="compositionally biased region" description="Polar residues" evidence="5">
    <location>
        <begin position="346"/>
        <end position="356"/>
    </location>
</feature>
<evidence type="ECO:0000256" key="5">
    <source>
        <dbReference type="SAM" id="MobiDB-lite"/>
    </source>
</evidence>
<evidence type="ECO:0000256" key="4">
    <source>
        <dbReference type="ARBA" id="ARBA00023136"/>
    </source>
</evidence>
<organism evidence="8 9">
    <name type="scientific">Lachancea fermentati</name>
    <name type="common">Zygosaccharomyces fermentati</name>
    <dbReference type="NCBI Taxonomy" id="4955"/>
    <lineage>
        <taxon>Eukaryota</taxon>
        <taxon>Fungi</taxon>
        <taxon>Dikarya</taxon>
        <taxon>Ascomycota</taxon>
        <taxon>Saccharomycotina</taxon>
        <taxon>Saccharomycetes</taxon>
        <taxon>Saccharomycetales</taxon>
        <taxon>Saccharomycetaceae</taxon>
        <taxon>Lachancea</taxon>
    </lineage>
</organism>
<evidence type="ECO:0000256" key="2">
    <source>
        <dbReference type="ARBA" id="ARBA00022692"/>
    </source>
</evidence>
<dbReference type="InterPro" id="IPR018571">
    <property type="entry name" value="Membrane_anchor_Opy2_N"/>
</dbReference>
<dbReference type="AlphaFoldDB" id="A0A1G4MBZ0"/>
<comment type="subcellular location">
    <subcellularLocation>
        <location evidence="1">Membrane</location>
        <topology evidence="1">Single-pass membrane protein</topology>
    </subcellularLocation>
</comment>
<dbReference type="PANTHER" id="PTHR15549:SF26">
    <property type="entry name" value="AXIAL BUDDING PATTERN PROTEIN 2-RELATED"/>
    <property type="match status" value="1"/>
</dbReference>
<dbReference type="GO" id="GO:0016020">
    <property type="term" value="C:membrane"/>
    <property type="evidence" value="ECO:0007669"/>
    <property type="project" value="UniProtKB-SubCell"/>
</dbReference>
<evidence type="ECO:0000256" key="3">
    <source>
        <dbReference type="ARBA" id="ARBA00022989"/>
    </source>
</evidence>
<feature type="compositionally biased region" description="Acidic residues" evidence="5">
    <location>
        <begin position="296"/>
        <end position="308"/>
    </location>
</feature>
<feature type="region of interest" description="Disordered" evidence="5">
    <location>
        <begin position="151"/>
        <end position="184"/>
    </location>
</feature>
<name>A0A1G4MBZ0_LACFM</name>
<keyword evidence="3 6" id="KW-1133">Transmembrane helix</keyword>
<feature type="region of interest" description="Disordered" evidence="5">
    <location>
        <begin position="21"/>
        <end position="41"/>
    </location>
</feature>